<evidence type="ECO:0000313" key="3">
    <source>
        <dbReference type="Proteomes" id="UP000221168"/>
    </source>
</evidence>
<accession>A0A2G1QQR6</accession>
<dbReference type="PANTHER" id="PTHR43677">
    <property type="entry name" value="SHORT-CHAIN DEHYDROGENASE/REDUCTASE"/>
    <property type="match status" value="1"/>
</dbReference>
<comment type="caution">
    <text evidence="2">The sequence shown here is derived from an EMBL/GenBank/DDBJ whole genome shotgun (WGS) entry which is preliminary data.</text>
</comment>
<name>A0A2G1QQR6_9HYPH</name>
<evidence type="ECO:0000259" key="1">
    <source>
        <dbReference type="SMART" id="SM00829"/>
    </source>
</evidence>
<dbReference type="InterPro" id="IPR036291">
    <property type="entry name" value="NAD(P)-bd_dom_sf"/>
</dbReference>
<sequence>MKAVQSVVPGGTELLELREVPVPEPKAGEVRIRVCAVGVNYPDVLIISDRYQFKPDRPFSPGAEIAGLVDATGPGVTALERGARIMAMTGWGGMAEYVIVPAGKCFPIPDAMPMDEAAAFLMVYGTSWHALRDRAELVAGERLLVLGAGGGVGLAAVELGKALGATVVAAASSQDKLEPALEKGADTGIVYPGGPLDREAQRVFTAQIRASFDGAGPDVIYDPVGGTYAEPALRSIIRGGRYLVVGFPAGIPAVPFNLPLLKECDIRGVFWGSHIENEPVAHARAVSELLDLYGQGRIRPRIHGRYPLEAAPEAIDQLSTRSVSGKVVVTIAGSP</sequence>
<organism evidence="2 3">
    <name type="scientific">Zhengella mangrovi</name>
    <dbReference type="NCBI Taxonomy" id="1982044"/>
    <lineage>
        <taxon>Bacteria</taxon>
        <taxon>Pseudomonadati</taxon>
        <taxon>Pseudomonadota</taxon>
        <taxon>Alphaproteobacteria</taxon>
        <taxon>Hyphomicrobiales</taxon>
        <taxon>Notoacmeibacteraceae</taxon>
        <taxon>Zhengella</taxon>
    </lineage>
</organism>
<dbReference type="SMART" id="SM00829">
    <property type="entry name" value="PKS_ER"/>
    <property type="match status" value="1"/>
</dbReference>
<dbReference type="InterPro" id="IPR020843">
    <property type="entry name" value="ER"/>
</dbReference>
<dbReference type="InterPro" id="IPR051397">
    <property type="entry name" value="Zn-ADH-like_protein"/>
</dbReference>
<proteinExistence type="predicted"/>
<dbReference type="GO" id="GO:0016491">
    <property type="term" value="F:oxidoreductase activity"/>
    <property type="evidence" value="ECO:0007669"/>
    <property type="project" value="InterPro"/>
</dbReference>
<dbReference type="SUPFAM" id="SSF50129">
    <property type="entry name" value="GroES-like"/>
    <property type="match status" value="1"/>
</dbReference>
<evidence type="ECO:0000313" key="2">
    <source>
        <dbReference type="EMBL" id="PHP67835.1"/>
    </source>
</evidence>
<keyword evidence="3" id="KW-1185">Reference proteome</keyword>
<gene>
    <name evidence="2" type="ORF">CSC94_08855</name>
</gene>
<feature type="domain" description="Enoyl reductase (ER)" evidence="1">
    <location>
        <begin position="10"/>
        <end position="329"/>
    </location>
</feature>
<dbReference type="InterPro" id="IPR011032">
    <property type="entry name" value="GroES-like_sf"/>
</dbReference>
<dbReference type="Pfam" id="PF08240">
    <property type="entry name" value="ADH_N"/>
    <property type="match status" value="1"/>
</dbReference>
<dbReference type="Proteomes" id="UP000221168">
    <property type="component" value="Unassembled WGS sequence"/>
</dbReference>
<dbReference type="AlphaFoldDB" id="A0A2G1QQR6"/>
<dbReference type="EMBL" id="PDVP01000003">
    <property type="protein sequence ID" value="PHP67835.1"/>
    <property type="molecule type" value="Genomic_DNA"/>
</dbReference>
<dbReference type="Gene3D" id="3.40.50.720">
    <property type="entry name" value="NAD(P)-binding Rossmann-like Domain"/>
    <property type="match status" value="1"/>
</dbReference>
<dbReference type="Pfam" id="PF00107">
    <property type="entry name" value="ADH_zinc_N"/>
    <property type="match status" value="1"/>
</dbReference>
<dbReference type="InterPro" id="IPR013149">
    <property type="entry name" value="ADH-like_C"/>
</dbReference>
<dbReference type="InterPro" id="IPR013154">
    <property type="entry name" value="ADH-like_N"/>
</dbReference>
<dbReference type="OrthoDB" id="4190732at2"/>
<dbReference type="CDD" id="cd08241">
    <property type="entry name" value="QOR1"/>
    <property type="match status" value="1"/>
</dbReference>
<reference evidence="2 3" key="1">
    <citation type="submission" date="2017-10" db="EMBL/GenBank/DDBJ databases">
        <title>Sedimentibacterium mangrovi gen. nov., sp. nov., a novel member of family Phyllobacteriacea isolated from mangrove sediment.</title>
        <authorList>
            <person name="Liao H."/>
            <person name="Tian Y."/>
        </authorList>
    </citation>
    <scope>NUCLEOTIDE SEQUENCE [LARGE SCALE GENOMIC DNA]</scope>
    <source>
        <strain evidence="2 3">X9-2-2</strain>
    </source>
</reference>
<dbReference type="PANTHER" id="PTHR43677:SF4">
    <property type="entry name" value="QUINONE OXIDOREDUCTASE-LIKE PROTEIN 2"/>
    <property type="match status" value="1"/>
</dbReference>
<protein>
    <submittedName>
        <fullName evidence="2">NADPH:quinone oxidoreductase</fullName>
    </submittedName>
</protein>
<dbReference type="Gene3D" id="3.90.180.10">
    <property type="entry name" value="Medium-chain alcohol dehydrogenases, catalytic domain"/>
    <property type="match status" value="1"/>
</dbReference>
<dbReference type="SUPFAM" id="SSF51735">
    <property type="entry name" value="NAD(P)-binding Rossmann-fold domains"/>
    <property type="match status" value="1"/>
</dbReference>